<dbReference type="PANTHER" id="PTHR33371">
    <property type="entry name" value="INTERMEMBRANE PHOSPHOLIPID TRANSPORT SYSTEM BINDING PROTEIN MLAD-RELATED"/>
    <property type="match status" value="1"/>
</dbReference>
<dbReference type="EMBL" id="QSCR01000014">
    <property type="protein sequence ID" value="RGY17803.1"/>
    <property type="molecule type" value="Genomic_DNA"/>
</dbReference>
<dbReference type="GeneID" id="93097738"/>
<keyword evidence="5" id="KW-1185">Reference proteome</keyword>
<dbReference type="AlphaFoldDB" id="A0A413IN92"/>
<proteinExistence type="predicted"/>
<dbReference type="Proteomes" id="UP000286063">
    <property type="component" value="Unassembled WGS sequence"/>
</dbReference>
<dbReference type="PANTHER" id="PTHR33371:SF4">
    <property type="entry name" value="INTERMEMBRANE PHOSPHOLIPID TRANSPORT SYSTEM BINDING PROTEIN MLAD"/>
    <property type="match status" value="1"/>
</dbReference>
<protein>
    <submittedName>
        <fullName evidence="3">MCE family protein</fullName>
    </submittedName>
</protein>
<dbReference type="EMBL" id="CP069450">
    <property type="protein sequence ID" value="QRO49562.1"/>
    <property type="molecule type" value="Genomic_DNA"/>
</dbReference>
<evidence type="ECO:0000313" key="3">
    <source>
        <dbReference type="EMBL" id="RGY17803.1"/>
    </source>
</evidence>
<reference evidence="2 5" key="2">
    <citation type="submission" date="2021-02" db="EMBL/GenBank/DDBJ databases">
        <title>FDA dAtabase for Regulatory Grade micrObial Sequences (FDA-ARGOS): Supporting development and validation of Infectious Disease Dx tests.</title>
        <authorList>
            <person name="Carlson P."/>
            <person name="Fischbach M."/>
            <person name="Hastie J."/>
            <person name="Bilen M."/>
            <person name="Cheng A."/>
            <person name="Tallon L."/>
            <person name="Sadzewicz L."/>
            <person name="Zhao X."/>
            <person name="Boylan J."/>
            <person name="Ott S."/>
            <person name="Bowen H."/>
            <person name="Vavikolanu K."/>
            <person name="Mehta A."/>
            <person name="Aluvathingal J."/>
            <person name="Nadendla S."/>
            <person name="Yan Y."/>
            <person name="Sichtig H."/>
        </authorList>
    </citation>
    <scope>NUCLEOTIDE SEQUENCE [LARGE SCALE GENOMIC DNA]</scope>
    <source>
        <strain evidence="2 5">FDAARGOS_1229</strain>
    </source>
</reference>
<reference evidence="3 4" key="1">
    <citation type="submission" date="2018-08" db="EMBL/GenBank/DDBJ databases">
        <title>A genome reference for cultivated species of the human gut microbiota.</title>
        <authorList>
            <person name="Zou Y."/>
            <person name="Xue W."/>
            <person name="Luo G."/>
        </authorList>
    </citation>
    <scope>NUCLEOTIDE SEQUENCE [LARGE SCALE GENOMIC DNA]</scope>
    <source>
        <strain evidence="3 4">OF02-7</strain>
    </source>
</reference>
<dbReference type="RefSeq" id="WP_027203077.1">
    <property type="nucleotide sequence ID" value="NZ_CAJKXH010000023.1"/>
</dbReference>
<feature type="domain" description="Mce/MlaD" evidence="1">
    <location>
        <begin position="37"/>
        <end position="114"/>
    </location>
</feature>
<evidence type="ECO:0000313" key="4">
    <source>
        <dbReference type="Proteomes" id="UP000286063"/>
    </source>
</evidence>
<name>A0A413IN92_9BACT</name>
<dbReference type="Pfam" id="PF02470">
    <property type="entry name" value="MlaD"/>
    <property type="match status" value="1"/>
</dbReference>
<evidence type="ECO:0000313" key="2">
    <source>
        <dbReference type="EMBL" id="QRO49562.1"/>
    </source>
</evidence>
<evidence type="ECO:0000313" key="5">
    <source>
        <dbReference type="Proteomes" id="UP000654720"/>
    </source>
</evidence>
<dbReference type="Proteomes" id="UP000654720">
    <property type="component" value="Chromosome"/>
</dbReference>
<dbReference type="InterPro" id="IPR003399">
    <property type="entry name" value="Mce/MlaD"/>
</dbReference>
<organism evidence="3 4">
    <name type="scientific">Butyricimonas virosa</name>
    <dbReference type="NCBI Taxonomy" id="544645"/>
    <lineage>
        <taxon>Bacteria</taxon>
        <taxon>Pseudomonadati</taxon>
        <taxon>Bacteroidota</taxon>
        <taxon>Bacteroidia</taxon>
        <taxon>Bacteroidales</taxon>
        <taxon>Odoribacteraceae</taxon>
        <taxon>Butyricimonas</taxon>
    </lineage>
</organism>
<dbReference type="OrthoDB" id="9769132at2"/>
<sequence>MKIRREAKLALTALAAVFILIWGINFLKGSSLFESKSTFYGVYDSVEGLKVSSGVIYRGYQVGQVISIQFTGERFDRVLVKFSVDKGLELPSNTLAMIQSADLMGSKVVALVPGDSHVFAVSGDTLRSQVERGLMEQVSQQMLPLKQKAERLLGSLDSVLLIVQGLFNEETKKNLSNSFGSIDRTLRNLEGASGNLDTLIQGESARISSILQDVNSITGNLRNNNEEISNILGNVSAISDSLRQASLHQTLMSLDYILATTDSIMNKINRGEGTIGALLNDNDLYYNLNQVSENLNRLLVEFRYNPKRFINLSLIDFSSGKNALEEYGVVIFESLERLDINSELYMQNPGLKEVKYKDKYLYIIDSYKKLKPAQRKLDDVIKRYNDAYIVKIDFI</sequence>
<accession>A0A413IN92</accession>
<gene>
    <name evidence="3" type="ORF">DXA50_09255</name>
    <name evidence="2" type="ORF">I6J59_16915</name>
</gene>
<dbReference type="InterPro" id="IPR052336">
    <property type="entry name" value="MlaD_Phospholipid_Transporter"/>
</dbReference>
<evidence type="ECO:0000259" key="1">
    <source>
        <dbReference type="Pfam" id="PF02470"/>
    </source>
</evidence>